<dbReference type="PANTHER" id="PTHR10217:SF641">
    <property type="entry name" value="POTASSIUM VOLTAGE-GATED CHANNEL SUBFAMILY H MEMBER 3 ISOFORM X1"/>
    <property type="match status" value="1"/>
</dbReference>
<feature type="compositionally biased region" description="Low complexity" evidence="14">
    <location>
        <begin position="1019"/>
        <end position="1036"/>
    </location>
</feature>
<dbReference type="GO" id="GO:0005886">
    <property type="term" value="C:plasma membrane"/>
    <property type="evidence" value="ECO:0007669"/>
    <property type="project" value="TreeGrafter"/>
</dbReference>
<evidence type="ECO:0000256" key="10">
    <source>
        <dbReference type="ARBA" id="ARBA00023136"/>
    </source>
</evidence>
<feature type="transmembrane region" description="Helical" evidence="15">
    <location>
        <begin position="265"/>
        <end position="288"/>
    </location>
</feature>
<dbReference type="Proteomes" id="UP000646548">
    <property type="component" value="Unassembled WGS sequence"/>
</dbReference>
<dbReference type="InterPro" id="IPR035965">
    <property type="entry name" value="PAS-like_dom_sf"/>
</dbReference>
<feature type="region of interest" description="Disordered" evidence="14">
    <location>
        <begin position="126"/>
        <end position="146"/>
    </location>
</feature>
<evidence type="ECO:0000259" key="16">
    <source>
        <dbReference type="PROSITE" id="PS50112"/>
    </source>
</evidence>
<dbReference type="AlphaFoldDB" id="A0A834C6B7"/>
<evidence type="ECO:0000256" key="15">
    <source>
        <dbReference type="SAM" id="Phobius"/>
    </source>
</evidence>
<dbReference type="Gene3D" id="2.60.120.10">
    <property type="entry name" value="Jelly Rolls"/>
    <property type="match status" value="2"/>
</dbReference>
<dbReference type="InterPro" id="IPR001610">
    <property type="entry name" value="PAC"/>
</dbReference>
<keyword evidence="7" id="KW-0630">Potassium</keyword>
<feature type="domain" description="PAS" evidence="16">
    <location>
        <begin position="32"/>
        <end position="80"/>
    </location>
</feature>
<dbReference type="PANTHER" id="PTHR10217">
    <property type="entry name" value="VOLTAGE AND LIGAND GATED POTASSIUM CHANNEL"/>
    <property type="match status" value="1"/>
</dbReference>
<feature type="transmembrane region" description="Helical" evidence="15">
    <location>
        <begin position="501"/>
        <end position="525"/>
    </location>
</feature>
<feature type="transmembrane region" description="Helical" evidence="15">
    <location>
        <begin position="300"/>
        <end position="329"/>
    </location>
</feature>
<dbReference type="InterPro" id="IPR003938">
    <property type="entry name" value="K_chnl_volt-dep_EAG/ELK/ERG"/>
</dbReference>
<keyword evidence="8 15" id="KW-1133">Transmembrane helix</keyword>
<evidence type="ECO:0000256" key="1">
    <source>
        <dbReference type="ARBA" id="ARBA00004141"/>
    </source>
</evidence>
<dbReference type="InterPro" id="IPR050818">
    <property type="entry name" value="KCNH_animal-type"/>
</dbReference>
<dbReference type="PRINTS" id="PR01463">
    <property type="entry name" value="EAGCHANLFMLY"/>
</dbReference>
<keyword evidence="11" id="KW-0325">Glycoprotein</keyword>
<evidence type="ECO:0000256" key="11">
    <source>
        <dbReference type="ARBA" id="ARBA00023180"/>
    </source>
</evidence>
<dbReference type="InterPro" id="IPR000700">
    <property type="entry name" value="PAS-assoc_C"/>
</dbReference>
<evidence type="ECO:0000256" key="13">
    <source>
        <dbReference type="ARBA" id="ARBA00034430"/>
    </source>
</evidence>
<comment type="subcellular location">
    <subcellularLocation>
        <location evidence="1">Membrane</location>
        <topology evidence="1">Multi-pass membrane protein</topology>
    </subcellularLocation>
</comment>
<dbReference type="GO" id="GO:0042391">
    <property type="term" value="P:regulation of membrane potential"/>
    <property type="evidence" value="ECO:0007669"/>
    <property type="project" value="TreeGrafter"/>
</dbReference>
<dbReference type="InterPro" id="IPR003950">
    <property type="entry name" value="K_chnl_volt-dep_ELK"/>
</dbReference>
<feature type="compositionally biased region" description="Low complexity" evidence="14">
    <location>
        <begin position="962"/>
        <end position="983"/>
    </location>
</feature>
<dbReference type="SUPFAM" id="SSF51206">
    <property type="entry name" value="cAMP-binding domain-like"/>
    <property type="match status" value="1"/>
</dbReference>
<dbReference type="InterPro" id="IPR000014">
    <property type="entry name" value="PAS"/>
</dbReference>
<feature type="domain" description="PAC" evidence="17">
    <location>
        <begin position="83"/>
        <end position="135"/>
    </location>
</feature>
<feature type="region of interest" description="Disordered" evidence="14">
    <location>
        <begin position="699"/>
        <end position="744"/>
    </location>
</feature>
<protein>
    <submittedName>
        <fullName evidence="18">Potassium voltage-gated channel subfamily H member 8</fullName>
    </submittedName>
</protein>
<reference evidence="18" key="1">
    <citation type="journal article" name="BMC Genomics">
        <title>Long-read sequencing and de novo genome assembly of marine medaka (Oryzias melastigma).</title>
        <authorList>
            <person name="Liang P."/>
            <person name="Saqib H.S.A."/>
            <person name="Ni X."/>
            <person name="Shen Y."/>
        </authorList>
    </citation>
    <scope>NUCLEOTIDE SEQUENCE</scope>
    <source>
        <strain evidence="18">Bigg-433</strain>
    </source>
</reference>
<dbReference type="PROSITE" id="PS50112">
    <property type="entry name" value="PAS"/>
    <property type="match status" value="1"/>
</dbReference>
<evidence type="ECO:0000256" key="14">
    <source>
        <dbReference type="SAM" id="MobiDB-lite"/>
    </source>
</evidence>
<dbReference type="FunFam" id="3.30.450.20:FF:000001">
    <property type="entry name" value="Potassium voltage-gated channel subfamily H member 7"/>
    <property type="match status" value="1"/>
</dbReference>
<evidence type="ECO:0000256" key="12">
    <source>
        <dbReference type="ARBA" id="ARBA00023303"/>
    </source>
</evidence>
<evidence type="ECO:0000256" key="5">
    <source>
        <dbReference type="ARBA" id="ARBA00022826"/>
    </source>
</evidence>
<accession>A0A834C6B7</accession>
<dbReference type="Gene3D" id="1.10.287.70">
    <property type="match status" value="1"/>
</dbReference>
<evidence type="ECO:0000313" key="18">
    <source>
        <dbReference type="EMBL" id="KAF6721928.1"/>
    </source>
</evidence>
<feature type="region of interest" description="Disordered" evidence="14">
    <location>
        <begin position="902"/>
        <end position="1077"/>
    </location>
</feature>
<dbReference type="PROSITE" id="PS50113">
    <property type="entry name" value="PAC"/>
    <property type="match status" value="1"/>
</dbReference>
<dbReference type="FunFam" id="1.10.1200.260:FF:000002">
    <property type="entry name" value="Potassium voltage-gated channel subfamily H member 8"/>
    <property type="match status" value="1"/>
</dbReference>
<feature type="transmembrane region" description="Helical" evidence="15">
    <location>
        <begin position="221"/>
        <end position="245"/>
    </location>
</feature>
<keyword evidence="6" id="KW-0851">Voltage-gated channel</keyword>
<feature type="transmembrane region" description="Helical" evidence="15">
    <location>
        <begin position="349"/>
        <end position="376"/>
    </location>
</feature>
<feature type="compositionally biased region" description="Acidic residues" evidence="14">
    <location>
        <begin position="132"/>
        <end position="143"/>
    </location>
</feature>
<evidence type="ECO:0000259" key="17">
    <source>
        <dbReference type="PROSITE" id="PS50113"/>
    </source>
</evidence>
<evidence type="ECO:0000313" key="19">
    <source>
        <dbReference type="Proteomes" id="UP000646548"/>
    </source>
</evidence>
<dbReference type="InterPro" id="IPR014710">
    <property type="entry name" value="RmlC-like_jellyroll"/>
</dbReference>
<dbReference type="PRINTS" id="PR01465">
    <property type="entry name" value="ELKCHANNEL"/>
</dbReference>
<dbReference type="SUPFAM" id="SSF81324">
    <property type="entry name" value="Voltage-gated potassium channels"/>
    <property type="match status" value="1"/>
</dbReference>
<keyword evidence="3" id="KW-0633">Potassium transport</keyword>
<name>A0A834C6B7_ORYME</name>
<feature type="transmembrane region" description="Helical" evidence="15">
    <location>
        <begin position="471"/>
        <end position="489"/>
    </location>
</feature>
<evidence type="ECO:0000256" key="2">
    <source>
        <dbReference type="ARBA" id="ARBA00022448"/>
    </source>
</evidence>
<dbReference type="SUPFAM" id="SSF55785">
    <property type="entry name" value="PYP-like sensor domain (PAS domain)"/>
    <property type="match status" value="1"/>
</dbReference>
<comment type="catalytic activity">
    <reaction evidence="13">
        <text>K(+)(in) = K(+)(out)</text>
        <dbReference type="Rhea" id="RHEA:29463"/>
        <dbReference type="ChEBI" id="CHEBI:29103"/>
    </reaction>
</comment>
<evidence type="ECO:0000256" key="9">
    <source>
        <dbReference type="ARBA" id="ARBA00023065"/>
    </source>
</evidence>
<dbReference type="NCBIfam" id="TIGR00229">
    <property type="entry name" value="sensory_box"/>
    <property type="match status" value="1"/>
</dbReference>
<dbReference type="EMBL" id="WKFB01000475">
    <property type="protein sequence ID" value="KAF6721928.1"/>
    <property type="molecule type" value="Genomic_DNA"/>
</dbReference>
<dbReference type="InterPro" id="IPR018490">
    <property type="entry name" value="cNMP-bd_dom_sf"/>
</dbReference>
<evidence type="ECO:0000256" key="4">
    <source>
        <dbReference type="ARBA" id="ARBA00022692"/>
    </source>
</evidence>
<evidence type="ECO:0000256" key="6">
    <source>
        <dbReference type="ARBA" id="ARBA00022882"/>
    </source>
</evidence>
<keyword evidence="12" id="KW-0407">Ion channel</keyword>
<keyword evidence="9" id="KW-0406">Ion transport</keyword>
<sequence>MNLGHQRLHFVLILGDSNFVLGNAQVQSLYPIVYCSDGFCELTGYARAELMQKSCACHFLYGPETSDRCTAQIQGALDERREFKTELVFYKKEGTKFWCLLDIVPIKNEKGEVVLFLVSHKDITDKKKEQDPEQGPDTDEETGLEVHQITAPQGFNANRRRSRAVLYQLSGHLQKQDKSKLKINNNMFGQTPPIPEYKVAAIQKSRFILLHYGAFKAGWDWLILLATFYVAVTVPYNVCFMVGGGRDEGSSTRSPPSISDILVEILFILDILLNFRTTFVSMSGQVVYDARSICVHYATTWLFVDLIAALPFDLLYAFNISVYFGVHLLKTVRLLRLLRLLQKLERYSQYSAVVLTLLMSMFALLAHWMACVWYFIGRREIESPGSWDIGWLHELAKRLGTPYFLSPFMTSVPSTASSLPTNSSQWNVSVSEAVRPGSWNSSQDFGNNTGGADASETSTLKMLGGGPSMRSSYVTSLYFALSSLTSVGFGNVSANTDSEKIFSICTMLIGALMHAVVFGNVTAIIQRMYSRRSLYHTRTKDLKDFIRVHRLPKALEQRMLECFQTTWSVNNGIDVNELLKDFPDELRADIAMHLNKELLQLPLFDYKSVHITTGKGDLIGSDSLTKEHVIKTNANVKALTYCDLQYISLKGLREVLRLYPEYAQKFVSEIQHDLTYNLREGHGADVDWDSNGSLLKKLPSIREDEEGDEQQRTVSRPPRSPVHLNRGLSSPLRSPLMAPRPLRAPSEHVRPCTLQIPVVSFSGAPPELSPREVVTMICPAGLWMESRLRACPGLSQRFEFSPGIQETTEIKRSVCQLTGEVNSLSKQVSRLSQELQEMSRLLKPLLLQKAPPPSQSSAGPVLSSSCQLAPPPCALQKPQFHSLLDGGDGGVVDLQGCLAPTKNPNTPLASTLPPPEHTGGSPPNDGRYPGNSLESQSSPSSYELLLLSLEQPPLASHPPSPSLSVSPSSSSCQSPHPSHSSSQPRPPPFQDSPPALACGRSAPASLTSSPGRRQPPTGPSHLPAASLCPSSLSLPLDLVMRTEPPPSCDSQLEVERQEPWWEGGGSSTQHISFIDEE</sequence>
<dbReference type="InterPro" id="IPR005821">
    <property type="entry name" value="Ion_trans_dom"/>
</dbReference>
<keyword evidence="5" id="KW-0631">Potassium channel</keyword>
<evidence type="ECO:0000256" key="3">
    <source>
        <dbReference type="ARBA" id="ARBA00022538"/>
    </source>
</evidence>
<feature type="compositionally biased region" description="Low complexity" evidence="14">
    <location>
        <begin position="932"/>
        <end position="954"/>
    </location>
</feature>
<keyword evidence="2" id="KW-0813">Transport</keyword>
<evidence type="ECO:0000256" key="7">
    <source>
        <dbReference type="ARBA" id="ARBA00022958"/>
    </source>
</evidence>
<comment type="caution">
    <text evidence="18">The sequence shown here is derived from an EMBL/GenBank/DDBJ whole genome shotgun (WGS) entry which is preliminary data.</text>
</comment>
<dbReference type="GO" id="GO:0034702">
    <property type="term" value="C:monoatomic ion channel complex"/>
    <property type="evidence" value="ECO:0007669"/>
    <property type="project" value="UniProtKB-KW"/>
</dbReference>
<dbReference type="GO" id="GO:0005249">
    <property type="term" value="F:voltage-gated potassium channel activity"/>
    <property type="evidence" value="ECO:0007669"/>
    <property type="project" value="InterPro"/>
</dbReference>
<dbReference type="Gene3D" id="1.10.1200.260">
    <property type="match status" value="1"/>
</dbReference>
<dbReference type="SMART" id="SM00086">
    <property type="entry name" value="PAC"/>
    <property type="match status" value="1"/>
</dbReference>
<dbReference type="CDD" id="cd00130">
    <property type="entry name" value="PAS"/>
    <property type="match status" value="1"/>
</dbReference>
<dbReference type="Pfam" id="PF00520">
    <property type="entry name" value="Ion_trans"/>
    <property type="match status" value="1"/>
</dbReference>
<gene>
    <name evidence="18" type="ORF">FQA47_019495</name>
</gene>
<dbReference type="Gene3D" id="3.30.450.20">
    <property type="entry name" value="PAS domain"/>
    <property type="match status" value="1"/>
</dbReference>
<proteinExistence type="predicted"/>
<organism evidence="18 19">
    <name type="scientific">Oryzias melastigma</name>
    <name type="common">Marine medaka</name>
    <dbReference type="NCBI Taxonomy" id="30732"/>
    <lineage>
        <taxon>Eukaryota</taxon>
        <taxon>Metazoa</taxon>
        <taxon>Chordata</taxon>
        <taxon>Craniata</taxon>
        <taxon>Vertebrata</taxon>
        <taxon>Euteleostomi</taxon>
        <taxon>Actinopterygii</taxon>
        <taxon>Neopterygii</taxon>
        <taxon>Teleostei</taxon>
        <taxon>Neoteleostei</taxon>
        <taxon>Acanthomorphata</taxon>
        <taxon>Ovalentaria</taxon>
        <taxon>Atherinomorphae</taxon>
        <taxon>Beloniformes</taxon>
        <taxon>Adrianichthyidae</taxon>
        <taxon>Oryziinae</taxon>
        <taxon>Oryzias</taxon>
    </lineage>
</organism>
<dbReference type="Pfam" id="PF13426">
    <property type="entry name" value="PAS_9"/>
    <property type="match status" value="1"/>
</dbReference>
<evidence type="ECO:0000256" key="8">
    <source>
        <dbReference type="ARBA" id="ARBA00022989"/>
    </source>
</evidence>
<keyword evidence="4 15" id="KW-0812">Transmembrane</keyword>
<keyword evidence="10 15" id="KW-0472">Membrane</keyword>